<dbReference type="InterPro" id="IPR020841">
    <property type="entry name" value="PKS_Beta-ketoAc_synthase_dom"/>
</dbReference>
<dbReference type="SMART" id="SM00825">
    <property type="entry name" value="PKS_KS"/>
    <property type="match status" value="1"/>
</dbReference>
<dbReference type="CDD" id="cd05195">
    <property type="entry name" value="enoyl_red"/>
    <property type="match status" value="1"/>
</dbReference>
<feature type="domain" description="PKS/mFAS DH" evidence="10">
    <location>
        <begin position="894"/>
        <end position="1164"/>
    </location>
</feature>
<feature type="active site" description="Proton acceptor; for dehydratase activity" evidence="7">
    <location>
        <position position="924"/>
    </location>
</feature>
<dbReference type="InterPro" id="IPR057326">
    <property type="entry name" value="KR_dom"/>
</dbReference>
<dbReference type="InterPro" id="IPR049551">
    <property type="entry name" value="PKS_DH_C"/>
</dbReference>
<dbReference type="Pfam" id="PF08240">
    <property type="entry name" value="ADH_N"/>
    <property type="match status" value="1"/>
</dbReference>
<dbReference type="SUPFAM" id="SSF55048">
    <property type="entry name" value="Probable ACP-binding domain of malonyl-CoA ACP transacylase"/>
    <property type="match status" value="1"/>
</dbReference>
<dbReference type="InterPro" id="IPR016036">
    <property type="entry name" value="Malonyl_transacylase_ACP-bd"/>
</dbReference>
<dbReference type="Pfam" id="PF21089">
    <property type="entry name" value="PKS_DH_N"/>
    <property type="match status" value="1"/>
</dbReference>
<evidence type="ECO:0000256" key="6">
    <source>
        <dbReference type="ARBA" id="ARBA00023315"/>
    </source>
</evidence>
<dbReference type="InterPro" id="IPR020807">
    <property type="entry name" value="PKS_DH"/>
</dbReference>
<dbReference type="Pfam" id="PF00109">
    <property type="entry name" value="ketoacyl-synt"/>
    <property type="match status" value="1"/>
</dbReference>
<dbReference type="EMBL" id="CP059399">
    <property type="protein sequence ID" value="QLY30523.1"/>
    <property type="molecule type" value="Genomic_DNA"/>
</dbReference>
<dbReference type="InterPro" id="IPR014031">
    <property type="entry name" value="Ketoacyl_synth_C"/>
</dbReference>
<dbReference type="PROSITE" id="PS50075">
    <property type="entry name" value="CARRIER"/>
    <property type="match status" value="1"/>
</dbReference>
<dbReference type="InterPro" id="IPR016039">
    <property type="entry name" value="Thiolase-like"/>
</dbReference>
<dbReference type="PROSITE" id="PS01162">
    <property type="entry name" value="QOR_ZETA_CRYSTAL"/>
    <property type="match status" value="1"/>
</dbReference>
<protein>
    <submittedName>
        <fullName evidence="11">SDR family NAD(P)-dependent oxidoreductase</fullName>
    </submittedName>
</protein>
<dbReference type="Gene3D" id="1.10.1200.10">
    <property type="entry name" value="ACP-like"/>
    <property type="match status" value="1"/>
</dbReference>
<evidence type="ECO:0000256" key="4">
    <source>
        <dbReference type="ARBA" id="ARBA00022857"/>
    </source>
</evidence>
<dbReference type="InterPro" id="IPR011032">
    <property type="entry name" value="GroES-like_sf"/>
</dbReference>
<feature type="domain" description="Carrier" evidence="8">
    <location>
        <begin position="2031"/>
        <end position="2105"/>
    </location>
</feature>
<dbReference type="Gene3D" id="3.40.47.10">
    <property type="match status" value="1"/>
</dbReference>
<dbReference type="InterPro" id="IPR036291">
    <property type="entry name" value="NAD(P)-bd_dom_sf"/>
</dbReference>
<dbReference type="SMART" id="SM00827">
    <property type="entry name" value="PKS_AT"/>
    <property type="match status" value="1"/>
</dbReference>
<dbReference type="PROSITE" id="PS52004">
    <property type="entry name" value="KS3_2"/>
    <property type="match status" value="1"/>
</dbReference>
<dbReference type="Pfam" id="PF08659">
    <property type="entry name" value="KR"/>
    <property type="match status" value="1"/>
</dbReference>
<feature type="region of interest" description="N-terminal hotdog fold" evidence="7">
    <location>
        <begin position="894"/>
        <end position="1013"/>
    </location>
</feature>
<dbReference type="InterPro" id="IPR014043">
    <property type="entry name" value="Acyl_transferase_dom"/>
</dbReference>
<dbReference type="Pfam" id="PF00107">
    <property type="entry name" value="ADH_zinc_N"/>
    <property type="match status" value="1"/>
</dbReference>
<dbReference type="SUPFAM" id="SSF47336">
    <property type="entry name" value="ACP-like"/>
    <property type="match status" value="1"/>
</dbReference>
<dbReference type="InterPro" id="IPR014030">
    <property type="entry name" value="Ketoacyl_synth_N"/>
</dbReference>
<dbReference type="InterPro" id="IPR020806">
    <property type="entry name" value="PKS_PP-bd"/>
</dbReference>
<evidence type="ECO:0000256" key="3">
    <source>
        <dbReference type="ARBA" id="ARBA00022679"/>
    </source>
</evidence>
<evidence type="ECO:0000256" key="5">
    <source>
        <dbReference type="ARBA" id="ARBA00023268"/>
    </source>
</evidence>
<dbReference type="SUPFAM" id="SSF52151">
    <property type="entry name" value="FabD/lysophospholipase-like"/>
    <property type="match status" value="1"/>
</dbReference>
<keyword evidence="5" id="KW-0511">Multifunctional enzyme</keyword>
<evidence type="ECO:0000313" key="12">
    <source>
        <dbReference type="Proteomes" id="UP000515512"/>
    </source>
</evidence>
<dbReference type="GO" id="GO:0016491">
    <property type="term" value="F:oxidoreductase activity"/>
    <property type="evidence" value="ECO:0007669"/>
    <property type="project" value="InterPro"/>
</dbReference>
<dbReference type="SUPFAM" id="SSF50129">
    <property type="entry name" value="GroES-like"/>
    <property type="match status" value="1"/>
</dbReference>
<dbReference type="GO" id="GO:0004312">
    <property type="term" value="F:fatty acid synthase activity"/>
    <property type="evidence" value="ECO:0007669"/>
    <property type="project" value="TreeGrafter"/>
</dbReference>
<keyword evidence="3" id="KW-0808">Transferase</keyword>
<dbReference type="InterPro" id="IPR009081">
    <property type="entry name" value="PP-bd_ACP"/>
</dbReference>
<evidence type="ECO:0000256" key="2">
    <source>
        <dbReference type="ARBA" id="ARBA00022553"/>
    </source>
</evidence>
<dbReference type="Pfam" id="PF02801">
    <property type="entry name" value="Ketoacyl-synt_C"/>
    <property type="match status" value="1"/>
</dbReference>
<keyword evidence="12" id="KW-1185">Reference proteome</keyword>
<dbReference type="RefSeq" id="WP_181581721.1">
    <property type="nucleotide sequence ID" value="NZ_CP059399.1"/>
</dbReference>
<dbReference type="KEGG" id="nhu:H0264_36340"/>
<dbReference type="Pfam" id="PF16197">
    <property type="entry name" value="KAsynt_C_assoc"/>
    <property type="match status" value="1"/>
</dbReference>
<evidence type="ECO:0000256" key="1">
    <source>
        <dbReference type="ARBA" id="ARBA00022450"/>
    </source>
</evidence>
<dbReference type="PANTHER" id="PTHR43775">
    <property type="entry name" value="FATTY ACID SYNTHASE"/>
    <property type="match status" value="1"/>
</dbReference>
<evidence type="ECO:0000259" key="10">
    <source>
        <dbReference type="PROSITE" id="PS52019"/>
    </source>
</evidence>
<gene>
    <name evidence="11" type="ORF">H0264_36340</name>
</gene>
<dbReference type="InterPro" id="IPR049552">
    <property type="entry name" value="PKS_DH_N"/>
</dbReference>
<evidence type="ECO:0000313" key="11">
    <source>
        <dbReference type="EMBL" id="QLY30523.1"/>
    </source>
</evidence>
<dbReference type="PROSITE" id="PS00606">
    <property type="entry name" value="KS3_1"/>
    <property type="match status" value="1"/>
</dbReference>
<keyword evidence="6" id="KW-0012">Acyltransferase</keyword>
<dbReference type="SMART" id="SM00829">
    <property type="entry name" value="PKS_ER"/>
    <property type="match status" value="1"/>
</dbReference>
<evidence type="ECO:0000259" key="8">
    <source>
        <dbReference type="PROSITE" id="PS50075"/>
    </source>
</evidence>
<dbReference type="SMART" id="SM00823">
    <property type="entry name" value="PKS_PP"/>
    <property type="match status" value="1"/>
</dbReference>
<dbReference type="FunFam" id="3.40.47.10:FF:000019">
    <property type="entry name" value="Polyketide synthase type I"/>
    <property type="match status" value="1"/>
</dbReference>
<dbReference type="InterPro" id="IPR013154">
    <property type="entry name" value="ADH-like_N"/>
</dbReference>
<dbReference type="InterPro" id="IPR018201">
    <property type="entry name" value="Ketoacyl_synth_AS"/>
</dbReference>
<dbReference type="SMART" id="SM01294">
    <property type="entry name" value="PKS_PP_betabranch"/>
    <property type="match status" value="1"/>
</dbReference>
<evidence type="ECO:0000259" key="9">
    <source>
        <dbReference type="PROSITE" id="PS52004"/>
    </source>
</evidence>
<dbReference type="InterPro" id="IPR002364">
    <property type="entry name" value="Quin_OxRdtase/zeta-crystal_CS"/>
</dbReference>
<dbReference type="GO" id="GO:0031177">
    <property type="term" value="F:phosphopantetheine binding"/>
    <property type="evidence" value="ECO:0007669"/>
    <property type="project" value="InterPro"/>
</dbReference>
<dbReference type="InterPro" id="IPR020843">
    <property type="entry name" value="ER"/>
</dbReference>
<dbReference type="Proteomes" id="UP000515512">
    <property type="component" value="Chromosome"/>
</dbReference>
<dbReference type="Gene3D" id="3.90.180.10">
    <property type="entry name" value="Medium-chain alcohol dehydrogenases, catalytic domain"/>
    <property type="match status" value="1"/>
</dbReference>
<dbReference type="InterPro" id="IPR013968">
    <property type="entry name" value="PKS_KR"/>
</dbReference>
<dbReference type="InterPro" id="IPR001227">
    <property type="entry name" value="Ac_transferase_dom_sf"/>
</dbReference>
<dbReference type="Gene3D" id="3.30.70.3290">
    <property type="match status" value="1"/>
</dbReference>
<name>A0A7D6ZLY1_9NOCA</name>
<dbReference type="SUPFAM" id="SSF51735">
    <property type="entry name" value="NAD(P)-binding Rossmann-fold domains"/>
    <property type="match status" value="3"/>
</dbReference>
<dbReference type="InterPro" id="IPR016035">
    <property type="entry name" value="Acyl_Trfase/lysoPLipase"/>
</dbReference>
<feature type="domain" description="Ketosynthase family 3 (KS3)" evidence="9">
    <location>
        <begin position="6"/>
        <end position="433"/>
    </location>
</feature>
<proteinExistence type="predicted"/>
<dbReference type="InterPro" id="IPR013149">
    <property type="entry name" value="ADH-like_C"/>
</dbReference>
<dbReference type="PROSITE" id="PS52019">
    <property type="entry name" value="PKS_MFAS_DH"/>
    <property type="match status" value="1"/>
</dbReference>
<reference evidence="11 12" key="1">
    <citation type="submission" date="2020-07" db="EMBL/GenBank/DDBJ databases">
        <authorList>
            <person name="Zhuang K."/>
            <person name="Ran Y."/>
        </authorList>
    </citation>
    <scope>NUCLEOTIDE SEQUENCE [LARGE SCALE GENOMIC DNA]</scope>
    <source>
        <strain evidence="11 12">WCH-YHL-001</strain>
    </source>
</reference>
<dbReference type="SMART" id="SM00822">
    <property type="entry name" value="PKS_KR"/>
    <property type="match status" value="1"/>
</dbReference>
<dbReference type="SMART" id="SM00826">
    <property type="entry name" value="PKS_DH"/>
    <property type="match status" value="1"/>
</dbReference>
<dbReference type="Pfam" id="PF00698">
    <property type="entry name" value="Acyl_transf_1"/>
    <property type="match status" value="1"/>
</dbReference>
<dbReference type="Gene3D" id="3.40.50.720">
    <property type="entry name" value="NAD(P)-binding Rossmann-like Domain"/>
    <property type="match status" value="3"/>
</dbReference>
<keyword evidence="4" id="KW-0521">NADP</keyword>
<dbReference type="GO" id="GO:0004315">
    <property type="term" value="F:3-oxoacyl-[acyl-carrier-protein] synthase activity"/>
    <property type="evidence" value="ECO:0007669"/>
    <property type="project" value="InterPro"/>
</dbReference>
<keyword evidence="1" id="KW-0596">Phosphopantetheine</keyword>
<dbReference type="PANTHER" id="PTHR43775:SF37">
    <property type="entry name" value="SI:DKEY-61P9.11"/>
    <property type="match status" value="1"/>
</dbReference>
<organism evidence="11 12">
    <name type="scientific">Nocardia huaxiensis</name>
    <dbReference type="NCBI Taxonomy" id="2755382"/>
    <lineage>
        <taxon>Bacteria</taxon>
        <taxon>Bacillati</taxon>
        <taxon>Actinomycetota</taxon>
        <taxon>Actinomycetes</taxon>
        <taxon>Mycobacteriales</taxon>
        <taxon>Nocardiaceae</taxon>
        <taxon>Nocardia</taxon>
    </lineage>
</organism>
<dbReference type="InterPro" id="IPR036736">
    <property type="entry name" value="ACP-like_sf"/>
</dbReference>
<dbReference type="InterPro" id="IPR032821">
    <property type="entry name" value="PKS_assoc"/>
</dbReference>
<dbReference type="InterPro" id="IPR049900">
    <property type="entry name" value="PKS_mFAS_DH"/>
</dbReference>
<sequence>MSDIATSGIAIVGIGCRYAGGIDSPESFWDFIINKGDGVVDIPADRWDYRRYYDPDRRTPGRMYTKRGAFMTGDPWAFDPDFFGISPREAAAMDPQQRLVLEVAWEALDDAGMAGRVTGAPIGVYVGAFTLDQLAVSNTNAALPYVDMHTAVGASYTMLSNRIAFALNMVGPAMTVDTACSSSLVALHLACQALEAGDCTVALAGGVTMLMQPEPFVSMCKGGFLAADGRSKPFDASADGYGRGEGSGMVVLKKLEDAERDGDRVYAVIKATGSNQDGRTSAITVPNADLQEALAKSVTERAGIAPHQVTYVEAHGTGTPVGDPLELRAIGRAYGQVEGRTTPVGVGSVKAQLGHTEAASGIASIIKSALAVSKRTLAPQGWLETPNPEIPFDELGIRLQLEAEPVGPEVERVTIAVNGFGYGGTNAHAILQEYVPTSATPDSPPKHHGVLPLSARSEKAARDLARGFAELIAEGAEPGRLAEAAWTRRHHHQFRTALTFADDTELVQALVEFATGTGRGATKTVVRKAPEPVFVFTGMGPQWWAMGRELLQAGGTFAAEAARIDAVFREISGWSIVAELLRPEEESRVTTTAVAQPANFLVQVSLFALLAELGIHPAAVVGHSVGEVSAAYVTGMLSLRDALLVSYHRARLQATTAGSGGMLAVGLSPAAALELIADDPLVDIAAVNSPTAVTLAGAVDRLDAITEKLTADGIFAKRLFVEVPYHSYLMEPILDELRTALAELRLADPRIPLWSTVTGQRVTAGDWDAEYWCANVRQPVRFADALTDLVGAGHRVYLEVGPHPVLGANIREILIGAGESGTSVPTLNRKQADAESIRQTIAGLYTAGALDIDALFAGTVTAHVDLPRYPWQRTPLRNANPVFQQRKYGTPGVYPMLGDPDLDNPSNSWRIQLSVGAMPWLADHVVGGARILPGAGYLDAALSAVALRTDSTRVAVEDIRFVAPLIIDEGAAPLAELHVEESTGRFVIRSRELGGDLWTTHATGRLITGAFDSTKVEVPDVDEMHAIDPAAFYAGLAARGLDYGPAFQRATAVRISGSTVVATLDGSIARDSGHLAHPAVVDAALQSVAALLAGTGGAEDGAMVPVAVDGVRAFAPIPDQVTVVARLSTEGDPIADIDLLDGEQNVVLQLIGMRFGSIAPGRSAMQRMTDIFYEDRWEMREPVELAGLPAADTAYTLVVEFGSAASARAHAVAATTPRSGIFVIGDPQRTDLEDAVREQLRAAAAVDGVERLHIALIAGTEYTDLDALWTLRRLAVTFDEFLDEWLEQRGAEIPMTGDGSVHVSLLTEHAYAHPEEDTAPNPAHAALAGARRVLLNEQPRLRWRLVDLESEVTAADLAAELAIPGAFSYDHSDEVFLRNGLRWVTVVDASLQGRLDTLEEAVPLDDPEANFTLELPKSKALSRLGWRRVARREPGPGEVEVRMRAIGLNYKDPLKVIGVLAEEEMAGTFFGTLPGMEGDGVVVRVGADVHDLAVGDKVTLTSKGMISRFHTTDRDLIIKSADDAEPGYCTSGTAFSTAEHSLLELARVRAGDVVLVHGAAGGVGSAAVQIAKLHGATVIGTASSDERRAYVLDQGADHVLDSRSLNFADDVLGLTDGRGADVVISTAPGEILRRNFKAVAEFGRIVEIGKADIYSGGVLDLRYFDKNISYHSFDLDRMLRLRRRETVELITRVNAALESGRYRRLPFELYETDNVARAFEDVARSAQLGRIAVSLESPAPLVRPSTGTVTVDPAAQYVITGGFGAFGLAVGRWLVGKGARRLTLLGRSGATTDEARNLVSAWETQGVTVTTERVDVTDAEAMAAVITRAHSPAHPLRGVFHTAGVVDDKRITVMDRDSLASVYRPKIEGVHALRHGIATAGAELDMFVLFSSGSAIFGGVGQYSYTAANLALQAVADVVARDGGKVLAVGWGHMAGGMAADENVARYLRTTGFDSIDMDEGTEFLEQALTLGLHHQAAIIPIDWKQVAASVPFFTQTGRVEARIAAAAEDDSAASHLVLALRELEEQQRNDVVAHMLAEQLAAVMGVDADSIDLTVPVTDLGLDSLMAVEFGALVGKSLGVDLSALRLGRSFTLQQAGARAAEFLLGEPAAAAAEVTA</sequence>
<dbReference type="InterPro" id="IPR042104">
    <property type="entry name" value="PKS_dehydratase_sf"/>
</dbReference>
<dbReference type="FunFam" id="3.40.366.10:FF:000002">
    <property type="entry name" value="Probable polyketide synthase 2"/>
    <property type="match status" value="1"/>
</dbReference>
<evidence type="ECO:0000256" key="7">
    <source>
        <dbReference type="PROSITE-ProRule" id="PRU01363"/>
    </source>
</evidence>
<dbReference type="Gene3D" id="3.10.129.110">
    <property type="entry name" value="Polyketide synthase dehydratase"/>
    <property type="match status" value="1"/>
</dbReference>
<dbReference type="Pfam" id="PF14765">
    <property type="entry name" value="PS-DH"/>
    <property type="match status" value="1"/>
</dbReference>
<feature type="region of interest" description="C-terminal hotdog fold" evidence="7">
    <location>
        <begin position="1024"/>
        <end position="1164"/>
    </location>
</feature>
<dbReference type="CDD" id="cd00833">
    <property type="entry name" value="PKS"/>
    <property type="match status" value="1"/>
</dbReference>
<dbReference type="Pfam" id="PF00550">
    <property type="entry name" value="PP-binding"/>
    <property type="match status" value="1"/>
</dbReference>
<dbReference type="InterPro" id="IPR050091">
    <property type="entry name" value="PKS_NRPS_Biosynth_Enz"/>
</dbReference>
<dbReference type="SUPFAM" id="SSF53901">
    <property type="entry name" value="Thiolase-like"/>
    <property type="match status" value="1"/>
</dbReference>
<dbReference type="GO" id="GO:0006633">
    <property type="term" value="P:fatty acid biosynthetic process"/>
    <property type="evidence" value="ECO:0007669"/>
    <property type="project" value="InterPro"/>
</dbReference>
<dbReference type="GO" id="GO:0008270">
    <property type="term" value="F:zinc ion binding"/>
    <property type="evidence" value="ECO:0007669"/>
    <property type="project" value="InterPro"/>
</dbReference>
<accession>A0A7D6ZLY1</accession>
<keyword evidence="2" id="KW-0597">Phosphoprotein</keyword>
<dbReference type="Gene3D" id="3.40.366.10">
    <property type="entry name" value="Malonyl-Coenzyme A Acyl Carrier Protein, domain 2"/>
    <property type="match status" value="1"/>
</dbReference>
<feature type="active site" description="Proton donor; for dehydratase activity" evidence="7">
    <location>
        <position position="1082"/>
    </location>
</feature>